<dbReference type="Gene3D" id="1.10.167.10">
    <property type="entry name" value="Regulator of G-protein Signalling 4, domain 2"/>
    <property type="match status" value="1"/>
</dbReference>
<dbReference type="AlphaFoldDB" id="A0A4P9WWT3"/>
<evidence type="ECO:0000313" key="2">
    <source>
        <dbReference type="EMBL" id="RKO97899.1"/>
    </source>
</evidence>
<dbReference type="InterPro" id="IPR044926">
    <property type="entry name" value="RGS_subdomain_2"/>
</dbReference>
<gene>
    <name evidence="2" type="ORF">CAUPRSCDRAFT_10464</name>
</gene>
<dbReference type="SUPFAM" id="SSF48097">
    <property type="entry name" value="Regulator of G-protein signaling, RGS"/>
    <property type="match status" value="1"/>
</dbReference>
<dbReference type="EMBL" id="ML009146">
    <property type="protein sequence ID" value="RKO97899.1"/>
    <property type="molecule type" value="Genomic_DNA"/>
</dbReference>
<feature type="compositionally biased region" description="Low complexity" evidence="1">
    <location>
        <begin position="352"/>
        <end position="394"/>
    </location>
</feature>
<accession>A0A4P9WWT3</accession>
<evidence type="ECO:0000256" key="1">
    <source>
        <dbReference type="SAM" id="MobiDB-lite"/>
    </source>
</evidence>
<organism evidence="2 3">
    <name type="scientific">Caulochytrium protostelioides</name>
    <dbReference type="NCBI Taxonomy" id="1555241"/>
    <lineage>
        <taxon>Eukaryota</taxon>
        <taxon>Fungi</taxon>
        <taxon>Fungi incertae sedis</taxon>
        <taxon>Chytridiomycota</taxon>
        <taxon>Chytridiomycota incertae sedis</taxon>
        <taxon>Chytridiomycetes</taxon>
        <taxon>Caulochytriales</taxon>
        <taxon>Caulochytriaceae</taxon>
        <taxon>Caulochytrium</taxon>
    </lineage>
</organism>
<feature type="compositionally biased region" description="Basic and acidic residues" evidence="1">
    <location>
        <begin position="206"/>
        <end position="215"/>
    </location>
</feature>
<feature type="compositionally biased region" description="Polar residues" evidence="1">
    <location>
        <begin position="131"/>
        <end position="141"/>
    </location>
</feature>
<name>A0A4P9WWT3_9FUNG</name>
<evidence type="ECO:0008006" key="4">
    <source>
        <dbReference type="Google" id="ProtNLM"/>
    </source>
</evidence>
<feature type="region of interest" description="Disordered" evidence="1">
    <location>
        <begin position="349"/>
        <end position="440"/>
    </location>
</feature>
<evidence type="ECO:0000313" key="3">
    <source>
        <dbReference type="Proteomes" id="UP000268535"/>
    </source>
</evidence>
<feature type="compositionally biased region" description="Low complexity" evidence="1">
    <location>
        <begin position="243"/>
        <end position="258"/>
    </location>
</feature>
<protein>
    <recommendedName>
        <fullName evidence="4">RGS domain-containing protein</fullName>
    </recommendedName>
</protein>
<feature type="region of interest" description="Disordered" evidence="1">
    <location>
        <begin position="1"/>
        <end position="268"/>
    </location>
</feature>
<feature type="compositionally biased region" description="Basic and acidic residues" evidence="1">
    <location>
        <begin position="144"/>
        <end position="178"/>
    </location>
</feature>
<dbReference type="InterPro" id="IPR036305">
    <property type="entry name" value="RGS_sf"/>
</dbReference>
<dbReference type="Proteomes" id="UP000268535">
    <property type="component" value="Unassembled WGS sequence"/>
</dbReference>
<reference evidence="3" key="1">
    <citation type="journal article" date="2018" name="Nat. Microbiol.">
        <title>Leveraging single-cell genomics to expand the fungal tree of life.</title>
        <authorList>
            <person name="Ahrendt S.R."/>
            <person name="Quandt C.A."/>
            <person name="Ciobanu D."/>
            <person name="Clum A."/>
            <person name="Salamov A."/>
            <person name="Andreopoulos B."/>
            <person name="Cheng J.F."/>
            <person name="Woyke T."/>
            <person name="Pelin A."/>
            <person name="Henrissat B."/>
            <person name="Reynolds N.K."/>
            <person name="Benny G.L."/>
            <person name="Smith M.E."/>
            <person name="James T.Y."/>
            <person name="Grigoriev I.V."/>
        </authorList>
    </citation>
    <scope>NUCLEOTIDE SEQUENCE [LARGE SCALE GENOMIC DNA]</scope>
    <source>
        <strain evidence="3">ATCC 52028</strain>
    </source>
</reference>
<sequence length="466" mass="48492">MPSPTASFDPPDPLNDAVENTQARGNADGSEGSAIQDAAEAAPAPLSIDRPSTPSGLDDTMAVNCPNLHSSEPTVATHHIEPRADSDGSGDGDAFRGCGAGNDAGMATIDAVIEDAPGDTGGADHTLPSRPASSSSGQESLVASERHNIDHDGAGEHEGREAREKQAEHEGHDEEHEASPATGSSRETDGESMASSKPLSADDSDRELRDAKDDRVELDETPAAHPAYPLREPPATHPVPTQAAPTDPAPSSSASSPAPSAPPSIRLNLPDLLDDKYPSPYSRDDFHAYLKKELACEHLEFCEAVRAYHAQYERLVFEHAGAIGVIQATPISSQRDIVASSATVSTARETLSPTAMTMTSPATAASSSTPPAASTVTTTTTTTTAAAAAAAPSVEAHTTPKRSSFWSHLGRKKSNPDPQDPEPEHGGHSRGHGHGHGHDHAGGGCSYPWVFACLGPFRARLWGDCG</sequence>
<proteinExistence type="predicted"/>